<accession>A0A8H3BRX9</accession>
<dbReference type="Proteomes" id="UP000663846">
    <property type="component" value="Unassembled WGS sequence"/>
</dbReference>
<sequence length="156" mass="17085">MVTEAASPSRRTFGGRSCRSSIATVSMEKFGNPYSPNDRVFGNLISAEQGQHEGSQSCWILGTVISIDENHVLVGFSDNSTRRLPISDVVLARHFNIMQENADGPTFASPRWKYTLAMLWARSKALSLGQTLKPPSASTLHAWELGWDAHGQGDAH</sequence>
<reference evidence="1" key="1">
    <citation type="submission" date="2021-01" db="EMBL/GenBank/DDBJ databases">
        <authorList>
            <person name="Kaushik A."/>
        </authorList>
    </citation>
    <scope>NUCLEOTIDE SEQUENCE</scope>
    <source>
        <strain evidence="1">AG1-1C</strain>
    </source>
</reference>
<dbReference type="EMBL" id="CAJMWS010000817">
    <property type="protein sequence ID" value="CAE6465146.1"/>
    <property type="molecule type" value="Genomic_DNA"/>
</dbReference>
<evidence type="ECO:0000313" key="1">
    <source>
        <dbReference type="EMBL" id="CAE6465146.1"/>
    </source>
</evidence>
<protein>
    <submittedName>
        <fullName evidence="1">Uncharacterized protein</fullName>
    </submittedName>
</protein>
<comment type="caution">
    <text evidence="1">The sequence shown here is derived from an EMBL/GenBank/DDBJ whole genome shotgun (WGS) entry which is preliminary data.</text>
</comment>
<dbReference type="OrthoDB" id="10052040at2759"/>
<name>A0A8H3BRX9_9AGAM</name>
<evidence type="ECO:0000313" key="2">
    <source>
        <dbReference type="Proteomes" id="UP000663846"/>
    </source>
</evidence>
<gene>
    <name evidence="1" type="ORF">RDB_LOCUS165815</name>
</gene>
<organism evidence="1 2">
    <name type="scientific">Rhizoctonia solani</name>
    <dbReference type="NCBI Taxonomy" id="456999"/>
    <lineage>
        <taxon>Eukaryota</taxon>
        <taxon>Fungi</taxon>
        <taxon>Dikarya</taxon>
        <taxon>Basidiomycota</taxon>
        <taxon>Agaricomycotina</taxon>
        <taxon>Agaricomycetes</taxon>
        <taxon>Cantharellales</taxon>
        <taxon>Ceratobasidiaceae</taxon>
        <taxon>Rhizoctonia</taxon>
    </lineage>
</organism>
<proteinExistence type="predicted"/>
<dbReference type="AlphaFoldDB" id="A0A8H3BRX9"/>